<proteinExistence type="predicted"/>
<dbReference type="InterPro" id="IPR036388">
    <property type="entry name" value="WH-like_DNA-bd_sf"/>
</dbReference>
<evidence type="ECO:0000313" key="1">
    <source>
        <dbReference type="EMBL" id="QMV72710.1"/>
    </source>
</evidence>
<dbReference type="KEGG" id="cpis:HS961_07570"/>
<dbReference type="EMBL" id="CP058554">
    <property type="protein sequence ID" value="QMV72710.1"/>
    <property type="molecule type" value="Genomic_DNA"/>
</dbReference>
<organism evidence="1 2">
    <name type="scientific">Comamonas piscis</name>
    <dbReference type="NCBI Taxonomy" id="1562974"/>
    <lineage>
        <taxon>Bacteria</taxon>
        <taxon>Pseudomonadati</taxon>
        <taxon>Pseudomonadota</taxon>
        <taxon>Betaproteobacteria</taxon>
        <taxon>Burkholderiales</taxon>
        <taxon>Comamonadaceae</taxon>
        <taxon>Comamonas</taxon>
    </lineage>
</organism>
<accession>A0A7G5EFD5</accession>
<keyword evidence="2" id="KW-1185">Reference proteome</keyword>
<sequence>MSEPPISPLAQRLLQALAQEQQARAGQAVPLVRIAKLLDAGASTLLRELAMLNLAQQAPWVVAEAVEGRWMLALTAPGAAAAQQLDR</sequence>
<evidence type="ECO:0000313" key="2">
    <source>
        <dbReference type="Proteomes" id="UP000515240"/>
    </source>
</evidence>
<dbReference type="Proteomes" id="UP000515240">
    <property type="component" value="Chromosome"/>
</dbReference>
<dbReference type="Gene3D" id="1.10.10.10">
    <property type="entry name" value="Winged helix-like DNA-binding domain superfamily/Winged helix DNA-binding domain"/>
    <property type="match status" value="1"/>
</dbReference>
<gene>
    <name evidence="1" type="ORF">HS961_07570</name>
</gene>
<dbReference type="AlphaFoldDB" id="A0A7G5EFD5"/>
<dbReference type="RefSeq" id="WP_182327122.1">
    <property type="nucleotide sequence ID" value="NZ_CP058554.1"/>
</dbReference>
<protein>
    <submittedName>
        <fullName evidence="1">Uncharacterized protein</fullName>
    </submittedName>
</protein>
<reference evidence="1 2" key="1">
    <citation type="journal article" date="2020" name="G3 (Bethesda)">
        <title>CeMbio - The Caenorhabditis elegans Microbiome Resource.</title>
        <authorList>
            <person name="Dirksen P."/>
            <person name="Assie A."/>
            <person name="Zimmermann J."/>
            <person name="Zhang F."/>
            <person name="Tietje A.M."/>
            <person name="Marsh S.A."/>
            <person name="Felix M.A."/>
            <person name="Shapira M."/>
            <person name="Kaleta C."/>
            <person name="Schulenburg H."/>
            <person name="Samuel B."/>
        </authorList>
    </citation>
    <scope>NUCLEOTIDE SEQUENCE [LARGE SCALE GENOMIC DNA]</scope>
    <source>
        <strain evidence="1 2">BIGb0172</strain>
    </source>
</reference>
<name>A0A7G5EFD5_9BURK</name>